<feature type="region of interest" description="Disordered" evidence="1">
    <location>
        <begin position="113"/>
        <end position="168"/>
    </location>
</feature>
<keyword evidence="3" id="KW-1185">Reference proteome</keyword>
<feature type="compositionally biased region" description="Polar residues" evidence="1">
    <location>
        <begin position="147"/>
        <end position="168"/>
    </location>
</feature>
<feature type="compositionally biased region" description="Basic and acidic residues" evidence="1">
    <location>
        <begin position="131"/>
        <end position="145"/>
    </location>
</feature>
<proteinExistence type="predicted"/>
<protein>
    <submittedName>
        <fullName evidence="2">Uncharacterized protein</fullName>
    </submittedName>
</protein>
<name>A0ABR4QB32_9CEST</name>
<comment type="caution">
    <text evidence="2">The sequence shown here is derived from an EMBL/GenBank/DDBJ whole genome shotgun (WGS) entry which is preliminary data.</text>
</comment>
<sequence>MSSETEPSGHATKSILKPRQELNMNLGAYNLYAKRASFKDDGVLQQFVTEMAGQPIISPPVLEQVIPIVTHDEDSEELSEEELAKRKEFERKRKEVATPEGLDIKAVLGHRISIPGVEGDEDEDEEEVEDEKSKDTQKIQKKDDVVGNTTSLLLKNLPNSQMSADEKK</sequence>
<dbReference type="EMBL" id="JAKROA010000005">
    <property type="protein sequence ID" value="KAL5106762.1"/>
    <property type="molecule type" value="Genomic_DNA"/>
</dbReference>
<evidence type="ECO:0000313" key="3">
    <source>
        <dbReference type="Proteomes" id="UP001651158"/>
    </source>
</evidence>
<accession>A0ABR4QB32</accession>
<evidence type="ECO:0000313" key="2">
    <source>
        <dbReference type="EMBL" id="KAL5106762.1"/>
    </source>
</evidence>
<organism evidence="2 3">
    <name type="scientific">Taenia crassiceps</name>
    <dbReference type="NCBI Taxonomy" id="6207"/>
    <lineage>
        <taxon>Eukaryota</taxon>
        <taxon>Metazoa</taxon>
        <taxon>Spiralia</taxon>
        <taxon>Lophotrochozoa</taxon>
        <taxon>Platyhelminthes</taxon>
        <taxon>Cestoda</taxon>
        <taxon>Eucestoda</taxon>
        <taxon>Cyclophyllidea</taxon>
        <taxon>Taeniidae</taxon>
        <taxon>Taenia</taxon>
    </lineage>
</organism>
<evidence type="ECO:0000256" key="1">
    <source>
        <dbReference type="SAM" id="MobiDB-lite"/>
    </source>
</evidence>
<dbReference type="Proteomes" id="UP001651158">
    <property type="component" value="Unassembled WGS sequence"/>
</dbReference>
<feature type="compositionally biased region" description="Acidic residues" evidence="1">
    <location>
        <begin position="118"/>
        <end position="130"/>
    </location>
</feature>
<gene>
    <name evidence="2" type="ORF">TcWFU_004093</name>
</gene>
<reference evidence="2 3" key="1">
    <citation type="journal article" date="2022" name="Front. Cell. Infect. Microbiol.">
        <title>The Genomes of Two Strains of Taenia crassiceps the Animal Model for the Study of Human Cysticercosis.</title>
        <authorList>
            <person name="Bobes R.J."/>
            <person name="Estrada K."/>
            <person name="Rios-Valencia D.G."/>
            <person name="Calderon-Gallegos A."/>
            <person name="de la Torre P."/>
            <person name="Carrero J.C."/>
            <person name="Sanchez-Flores A."/>
            <person name="Laclette J.P."/>
        </authorList>
    </citation>
    <scope>NUCLEOTIDE SEQUENCE [LARGE SCALE GENOMIC DNA]</scope>
    <source>
        <strain evidence="2">WFUcys</strain>
    </source>
</reference>